<feature type="transmembrane region" description="Helical" evidence="6">
    <location>
        <begin position="100"/>
        <end position="119"/>
    </location>
</feature>
<dbReference type="GO" id="GO:0005886">
    <property type="term" value="C:plasma membrane"/>
    <property type="evidence" value="ECO:0007669"/>
    <property type="project" value="UniProtKB-SubCell"/>
</dbReference>
<name>A0A1A8T301_9GAMM</name>
<evidence type="ECO:0000256" key="4">
    <source>
        <dbReference type="ARBA" id="ARBA00022989"/>
    </source>
</evidence>
<keyword evidence="5 6" id="KW-0472">Membrane</keyword>
<evidence type="ECO:0000313" key="8">
    <source>
        <dbReference type="Proteomes" id="UP000092544"/>
    </source>
</evidence>
<proteinExistence type="predicted"/>
<reference evidence="7 8" key="1">
    <citation type="submission" date="2016-06" db="EMBL/GenBank/DDBJ databases">
        <authorList>
            <person name="Kjaerup R.B."/>
            <person name="Dalgaard T.S."/>
            <person name="Juul-Madsen H.R."/>
        </authorList>
    </citation>
    <scope>NUCLEOTIDE SEQUENCE [LARGE SCALE GENOMIC DNA]</scope>
    <source>
        <strain evidence="7 8">CECT 8886</strain>
    </source>
</reference>
<evidence type="ECO:0000313" key="7">
    <source>
        <dbReference type="EMBL" id="SBS25089.1"/>
    </source>
</evidence>
<dbReference type="AlphaFoldDB" id="A0A1A8T301"/>
<keyword evidence="8" id="KW-1185">Reference proteome</keyword>
<sequence>MDRRLNTKLINKLLVSQVLVLAVLVALFYGVHGTENALAAIFGGSIAIGNSLLQKWHLVRAAKAAKSDPRKDLNKVYRCMIERWCWTLIMFALGFGLLKLTAFTLLASFVITQAVLFFLHKN</sequence>
<organism evidence="7 8">
    <name type="scientific">Marinomonas spartinae</name>
    <dbReference type="NCBI Taxonomy" id="1792290"/>
    <lineage>
        <taxon>Bacteria</taxon>
        <taxon>Pseudomonadati</taxon>
        <taxon>Pseudomonadota</taxon>
        <taxon>Gammaproteobacteria</taxon>
        <taxon>Oceanospirillales</taxon>
        <taxon>Oceanospirillaceae</taxon>
        <taxon>Marinomonas</taxon>
    </lineage>
</organism>
<keyword evidence="2" id="KW-1003">Cell membrane</keyword>
<evidence type="ECO:0000256" key="1">
    <source>
        <dbReference type="ARBA" id="ARBA00004651"/>
    </source>
</evidence>
<dbReference type="RefSeq" id="WP_067011745.1">
    <property type="nucleotide sequence ID" value="NZ_FLOB01000001.1"/>
</dbReference>
<dbReference type="STRING" id="1792290.MSP8886_00166"/>
<dbReference type="Proteomes" id="UP000092544">
    <property type="component" value="Unassembled WGS sequence"/>
</dbReference>
<gene>
    <name evidence="7" type="ORF">MSP8886_00166</name>
</gene>
<evidence type="ECO:0000256" key="5">
    <source>
        <dbReference type="ARBA" id="ARBA00023136"/>
    </source>
</evidence>
<protein>
    <submittedName>
        <fullName evidence="7">F0F1 ATP synthase subunit I</fullName>
    </submittedName>
</protein>
<dbReference type="EMBL" id="FLOB01000001">
    <property type="protein sequence ID" value="SBS25089.1"/>
    <property type="molecule type" value="Genomic_DNA"/>
</dbReference>
<evidence type="ECO:0000256" key="6">
    <source>
        <dbReference type="SAM" id="Phobius"/>
    </source>
</evidence>
<feature type="transmembrane region" description="Helical" evidence="6">
    <location>
        <begin position="76"/>
        <end position="94"/>
    </location>
</feature>
<dbReference type="OrthoDB" id="5609279at2"/>
<evidence type="ECO:0000256" key="3">
    <source>
        <dbReference type="ARBA" id="ARBA00022692"/>
    </source>
</evidence>
<keyword evidence="4 6" id="KW-1133">Transmembrane helix</keyword>
<dbReference type="Pfam" id="PF03899">
    <property type="entry name" value="ATP-synt_I"/>
    <property type="match status" value="1"/>
</dbReference>
<comment type="subcellular location">
    <subcellularLocation>
        <location evidence="1">Cell membrane</location>
        <topology evidence="1">Multi-pass membrane protein</topology>
    </subcellularLocation>
</comment>
<keyword evidence="3 6" id="KW-0812">Transmembrane</keyword>
<accession>A0A1A8T301</accession>
<feature type="transmembrane region" description="Helical" evidence="6">
    <location>
        <begin position="12"/>
        <end position="31"/>
    </location>
</feature>
<evidence type="ECO:0000256" key="2">
    <source>
        <dbReference type="ARBA" id="ARBA00022475"/>
    </source>
</evidence>
<feature type="transmembrane region" description="Helical" evidence="6">
    <location>
        <begin position="37"/>
        <end position="56"/>
    </location>
</feature>
<dbReference type="InterPro" id="IPR005598">
    <property type="entry name" value="ATP_synth_I"/>
</dbReference>